<comment type="function">
    <text evidence="14">Catalyzes the stereospecific oxidation of squalene to (S)-2,3-epoxysqualene, and is considered to be a rate-limiting enzyme in steroid biosynthesis.</text>
</comment>
<evidence type="ECO:0000259" key="15">
    <source>
        <dbReference type="Pfam" id="PF01266"/>
    </source>
</evidence>
<keyword evidence="12 14" id="KW-0472">Membrane</keyword>
<sequence length="529" mass="57659">MTEENLISAGPSRPASHLNLHTLQPEITIIGAGIAGCALAASLARSGRRVLLLERDLSEPDRIVGELLQPGGVAALHKLGLGHVLEGIDATPVEGYCVISGGRQVGIPYPDMERMGKGEGWHVPSRSGRKEGRSFHHGRLISSLRKACFDAGPNLTVLEGTVRELVYCEHTNRVIGVSAAFKPVLPSTSSESAATSTAEGEAPASAPAAAEPIVRKIYSPITIVADGCFSKFRSLPNSRVPKPKTRSHFVGLVLKDADLPMKYHGNVFLTPNGPVLLYQIGDKAEETRMLVDVKGKLPSVGDGSLKQHLMDKYIPHLTPTLQSTMQTALDTQRLRTMPNSFLPPSMQGRASSPAGLIMVGDAWNMRHPLTGGGMTVAFNDAVLLLHYLSEERLGAGREGLEDWGKVSEGLREWFWERKKVSGVINVMSMALYDLFGGADEPDLEILREGCFRYFELGGDRVAGPVGLLSALTPKPLLLFYHFFSVAFYSIYILLTQGMPARPGQKMVRPEWFWTACVVLLPMIWTEFKI</sequence>
<dbReference type="InterPro" id="IPR036188">
    <property type="entry name" value="FAD/NAD-bd_sf"/>
</dbReference>
<keyword evidence="8 14" id="KW-0274">FAD</keyword>
<keyword evidence="18" id="KW-1185">Reference proteome</keyword>
<dbReference type="InterPro" id="IPR006076">
    <property type="entry name" value="FAD-dep_OxRdtase"/>
</dbReference>
<dbReference type="AlphaFoldDB" id="A0AA38GZN1"/>
<keyword evidence="10 14" id="KW-1133">Transmembrane helix</keyword>
<dbReference type="PANTHER" id="PTHR10835:SF0">
    <property type="entry name" value="SQUALENE MONOOXYGENASE"/>
    <property type="match status" value="1"/>
</dbReference>
<dbReference type="SUPFAM" id="SSF51905">
    <property type="entry name" value="FAD/NAD(P)-binding domain"/>
    <property type="match status" value="1"/>
</dbReference>
<dbReference type="InterPro" id="IPR040125">
    <property type="entry name" value="Squalene_monox"/>
</dbReference>
<reference evidence="17" key="1">
    <citation type="journal article" date="2022" name="G3 (Bethesda)">
        <title>High quality genome of the basidiomycete yeast Dioszegia hungarica PDD-24b-2 isolated from cloud water.</title>
        <authorList>
            <person name="Jarrige D."/>
            <person name="Haridas S."/>
            <person name="Bleykasten-Grosshans C."/>
            <person name="Joly M."/>
            <person name="Nadalig T."/>
            <person name="Sancelme M."/>
            <person name="Vuilleumier S."/>
            <person name="Grigoriev I.V."/>
            <person name="Amato P."/>
            <person name="Bringel F."/>
        </authorList>
    </citation>
    <scope>NUCLEOTIDE SEQUENCE</scope>
    <source>
        <strain evidence="17">PDD-24b-2</strain>
    </source>
</reference>
<comment type="pathway">
    <text evidence="13">Steroid metabolism; ergosterol biosynthesis.</text>
</comment>
<dbReference type="Proteomes" id="UP001164286">
    <property type="component" value="Unassembled WGS sequence"/>
</dbReference>
<evidence type="ECO:0000256" key="3">
    <source>
        <dbReference type="ARBA" id="ARBA00004477"/>
    </source>
</evidence>
<dbReference type="PANTHER" id="PTHR10835">
    <property type="entry name" value="SQUALENE MONOOXYGENASE"/>
    <property type="match status" value="1"/>
</dbReference>
<dbReference type="PRINTS" id="PR00420">
    <property type="entry name" value="RNGMNOXGNASE"/>
</dbReference>
<dbReference type="RefSeq" id="XP_052941594.1">
    <property type="nucleotide sequence ID" value="XM_053089219.1"/>
</dbReference>
<gene>
    <name evidence="17" type="ORF">MKK02DRAFT_35607</name>
</gene>
<evidence type="ECO:0000256" key="14">
    <source>
        <dbReference type="RuleBase" id="RU367121"/>
    </source>
</evidence>
<evidence type="ECO:0000256" key="11">
    <source>
        <dbReference type="ARBA" id="ARBA00023002"/>
    </source>
</evidence>
<dbReference type="EC" id="1.14.14.17" evidence="14"/>
<comment type="subcellular location">
    <subcellularLocation>
        <location evidence="3 14">Endoplasmic reticulum membrane</location>
        <topology evidence="3 14">Multi-pass membrane protein</topology>
    </subcellularLocation>
    <subcellularLocation>
        <location evidence="2">Microsome membrane</location>
        <topology evidence="2">Multi-pass membrane protein</topology>
    </subcellularLocation>
</comment>
<dbReference type="GO" id="GO:0006696">
    <property type="term" value="P:ergosterol biosynthetic process"/>
    <property type="evidence" value="ECO:0007669"/>
    <property type="project" value="TreeGrafter"/>
</dbReference>
<accession>A0AA38GZN1</accession>
<evidence type="ECO:0000256" key="9">
    <source>
        <dbReference type="ARBA" id="ARBA00022848"/>
    </source>
</evidence>
<organism evidence="17 18">
    <name type="scientific">Dioszegia hungarica</name>
    <dbReference type="NCBI Taxonomy" id="4972"/>
    <lineage>
        <taxon>Eukaryota</taxon>
        <taxon>Fungi</taxon>
        <taxon>Dikarya</taxon>
        <taxon>Basidiomycota</taxon>
        <taxon>Agaricomycotina</taxon>
        <taxon>Tremellomycetes</taxon>
        <taxon>Tremellales</taxon>
        <taxon>Bulleribasidiaceae</taxon>
        <taxon>Dioszegia</taxon>
    </lineage>
</organism>
<evidence type="ECO:0000256" key="7">
    <source>
        <dbReference type="ARBA" id="ARBA00022824"/>
    </source>
</evidence>
<keyword evidence="6 14" id="KW-0812">Transmembrane</keyword>
<name>A0AA38GZN1_9TREE</name>
<dbReference type="EMBL" id="JAKWFO010000016">
    <property type="protein sequence ID" value="KAI9631817.1"/>
    <property type="molecule type" value="Genomic_DNA"/>
</dbReference>
<proteinExistence type="inferred from homology"/>
<dbReference type="Pfam" id="PF08491">
    <property type="entry name" value="SE"/>
    <property type="match status" value="1"/>
</dbReference>
<evidence type="ECO:0000313" key="17">
    <source>
        <dbReference type="EMBL" id="KAI9631817.1"/>
    </source>
</evidence>
<dbReference type="GO" id="GO:0004506">
    <property type="term" value="F:squalene monooxygenase activity"/>
    <property type="evidence" value="ECO:0007669"/>
    <property type="project" value="UniProtKB-UniRule"/>
</dbReference>
<evidence type="ECO:0000256" key="1">
    <source>
        <dbReference type="ARBA" id="ARBA00001974"/>
    </source>
</evidence>
<feature type="transmembrane region" description="Helical" evidence="14">
    <location>
        <begin position="477"/>
        <end position="494"/>
    </location>
</feature>
<evidence type="ECO:0000256" key="4">
    <source>
        <dbReference type="ARBA" id="ARBA00008802"/>
    </source>
</evidence>
<feature type="domain" description="FAD dependent oxidoreductase" evidence="15">
    <location>
        <begin position="27"/>
        <end position="56"/>
    </location>
</feature>
<feature type="domain" description="Squalene epoxidase" evidence="16">
    <location>
        <begin position="219"/>
        <end position="496"/>
    </location>
</feature>
<evidence type="ECO:0000259" key="16">
    <source>
        <dbReference type="Pfam" id="PF08491"/>
    </source>
</evidence>
<comment type="cofactor">
    <cofactor evidence="1 14">
        <name>FAD</name>
        <dbReference type="ChEBI" id="CHEBI:57692"/>
    </cofactor>
</comment>
<evidence type="ECO:0000256" key="10">
    <source>
        <dbReference type="ARBA" id="ARBA00022989"/>
    </source>
</evidence>
<keyword evidence="9" id="KW-0492">Microsome</keyword>
<comment type="similarity">
    <text evidence="4 14">Belongs to the squalene monooxygenase family.</text>
</comment>
<evidence type="ECO:0000256" key="6">
    <source>
        <dbReference type="ARBA" id="ARBA00022692"/>
    </source>
</evidence>
<keyword evidence="5 14" id="KW-0285">Flavoprotein</keyword>
<evidence type="ECO:0000256" key="2">
    <source>
        <dbReference type="ARBA" id="ARBA00004154"/>
    </source>
</evidence>
<keyword evidence="11 14" id="KW-0560">Oxidoreductase</keyword>
<protein>
    <recommendedName>
        <fullName evidence="14">Squalene monooxygenase</fullName>
        <ecNumber evidence="14">1.14.14.17</ecNumber>
    </recommendedName>
</protein>
<dbReference type="FunFam" id="3.50.50.60:FF:000166">
    <property type="entry name" value="Squalene monooxygenase Erg1"/>
    <property type="match status" value="1"/>
</dbReference>
<comment type="caution">
    <text evidence="14">Lacks conserved residue(s) required for the propagation of feature annotation.</text>
</comment>
<keyword evidence="7 14" id="KW-0256">Endoplasmic reticulum</keyword>
<evidence type="ECO:0000256" key="12">
    <source>
        <dbReference type="ARBA" id="ARBA00023136"/>
    </source>
</evidence>
<dbReference type="Gene3D" id="3.50.50.60">
    <property type="entry name" value="FAD/NAD(P)-binding domain"/>
    <property type="match status" value="2"/>
</dbReference>
<dbReference type="GO" id="GO:0050660">
    <property type="term" value="F:flavin adenine dinucleotide binding"/>
    <property type="evidence" value="ECO:0007669"/>
    <property type="project" value="UniProtKB-UniRule"/>
</dbReference>
<dbReference type="GO" id="GO:0005789">
    <property type="term" value="C:endoplasmic reticulum membrane"/>
    <property type="evidence" value="ECO:0007669"/>
    <property type="project" value="UniProtKB-SubCell"/>
</dbReference>
<comment type="caution">
    <text evidence="17">The sequence shown here is derived from an EMBL/GenBank/DDBJ whole genome shotgun (WGS) entry which is preliminary data.</text>
</comment>
<comment type="catalytic activity">
    <reaction evidence="14">
        <text>squalene + reduced [NADPH--hemoprotein reductase] + O2 = (S)-2,3-epoxysqualene + oxidized [NADPH--hemoprotein reductase] + H2O + H(+)</text>
        <dbReference type="Rhea" id="RHEA:25282"/>
        <dbReference type="Rhea" id="RHEA-COMP:11964"/>
        <dbReference type="Rhea" id="RHEA-COMP:11965"/>
        <dbReference type="ChEBI" id="CHEBI:15377"/>
        <dbReference type="ChEBI" id="CHEBI:15378"/>
        <dbReference type="ChEBI" id="CHEBI:15379"/>
        <dbReference type="ChEBI" id="CHEBI:15440"/>
        <dbReference type="ChEBI" id="CHEBI:15441"/>
        <dbReference type="ChEBI" id="CHEBI:57618"/>
        <dbReference type="ChEBI" id="CHEBI:58210"/>
        <dbReference type="EC" id="1.14.14.17"/>
    </reaction>
</comment>
<dbReference type="GeneID" id="77728424"/>
<evidence type="ECO:0000256" key="5">
    <source>
        <dbReference type="ARBA" id="ARBA00022630"/>
    </source>
</evidence>
<evidence type="ECO:0000256" key="8">
    <source>
        <dbReference type="ARBA" id="ARBA00022827"/>
    </source>
</evidence>
<evidence type="ECO:0000313" key="18">
    <source>
        <dbReference type="Proteomes" id="UP001164286"/>
    </source>
</evidence>
<evidence type="ECO:0000256" key="13">
    <source>
        <dbReference type="ARBA" id="ARBA00029435"/>
    </source>
</evidence>
<dbReference type="Pfam" id="PF01266">
    <property type="entry name" value="DAO"/>
    <property type="match status" value="1"/>
</dbReference>
<dbReference type="InterPro" id="IPR013698">
    <property type="entry name" value="Squalene_epoxidase"/>
</dbReference>